<evidence type="ECO:0008006" key="4">
    <source>
        <dbReference type="Google" id="ProtNLM"/>
    </source>
</evidence>
<sequence>MKFNNLKKLLVATTVFTIATCLVPNSAQAGLGKASGGSANSTKFSFDFNTSVTDSNPDNNVGFFAGAIENFKIRLFDIDSDNPSDNLNPGFCGVAVGIATCPPGNLTITQLTTVDGIVPGIGITLDQLQGTFNSFFGGTQVIDFFQNVIRYDVTLDGAPESELIWFIQSNDFNLINDLSGLNASYKIIGLYPGDPFGSQFTIQLVPEPTTTMSLLSIGTLGIVSLLKRQPHLKNLLTTKK</sequence>
<reference evidence="2" key="1">
    <citation type="submission" date="2016-04" db="EMBL/GenBank/DDBJ databases">
        <authorList>
            <person name="Tabuchi Yagui T.R."/>
        </authorList>
    </citation>
    <scope>NUCLEOTIDE SEQUENCE [LARGE SCALE GENOMIC DNA]</scope>
    <source>
        <strain evidence="2">NIES-26</strain>
    </source>
</reference>
<feature type="signal peptide" evidence="1">
    <location>
        <begin position="1"/>
        <end position="29"/>
    </location>
</feature>
<organism evidence="2 3">
    <name type="scientific">Nostoc minutum NIES-26</name>
    <dbReference type="NCBI Taxonomy" id="1844469"/>
    <lineage>
        <taxon>Bacteria</taxon>
        <taxon>Bacillati</taxon>
        <taxon>Cyanobacteriota</taxon>
        <taxon>Cyanophyceae</taxon>
        <taxon>Nostocales</taxon>
        <taxon>Nostocaceae</taxon>
        <taxon>Nostoc</taxon>
    </lineage>
</organism>
<accession>A0A367QQC5</accession>
<keyword evidence="1" id="KW-0732">Signal</keyword>
<name>A0A367QQC5_9NOSO</name>
<dbReference type="Proteomes" id="UP000252107">
    <property type="component" value="Unassembled WGS sequence"/>
</dbReference>
<evidence type="ECO:0000313" key="2">
    <source>
        <dbReference type="EMBL" id="RCJ26149.1"/>
    </source>
</evidence>
<gene>
    <name evidence="2" type="ORF">A6770_26830</name>
</gene>
<dbReference type="AlphaFoldDB" id="A0A367QQC5"/>
<protein>
    <recommendedName>
        <fullName evidence="4">PEP-CTERM protein-sorting domain-containing protein</fullName>
    </recommendedName>
</protein>
<proteinExistence type="predicted"/>
<comment type="caution">
    <text evidence="2">The sequence shown here is derived from an EMBL/GenBank/DDBJ whole genome shotgun (WGS) entry which is preliminary data.</text>
</comment>
<evidence type="ECO:0000256" key="1">
    <source>
        <dbReference type="SAM" id="SignalP"/>
    </source>
</evidence>
<keyword evidence="3" id="KW-1185">Reference proteome</keyword>
<evidence type="ECO:0000313" key="3">
    <source>
        <dbReference type="Proteomes" id="UP000252107"/>
    </source>
</evidence>
<dbReference type="EMBL" id="LXQD01000310">
    <property type="protein sequence ID" value="RCJ26149.1"/>
    <property type="molecule type" value="Genomic_DNA"/>
</dbReference>
<feature type="chain" id="PRO_5016818788" description="PEP-CTERM protein-sorting domain-containing protein" evidence="1">
    <location>
        <begin position="30"/>
        <end position="240"/>
    </location>
</feature>